<dbReference type="SMR" id="A0A1J6IGV5"/>
<evidence type="ECO:0000259" key="9">
    <source>
        <dbReference type="Pfam" id="PF23559"/>
    </source>
</evidence>
<reference evidence="10" key="1">
    <citation type="submission" date="2016-11" db="EMBL/GenBank/DDBJ databases">
        <title>The genome of Nicotiana attenuata.</title>
        <authorList>
            <person name="Xu S."/>
            <person name="Brockmoeller T."/>
            <person name="Gaquerel E."/>
            <person name="Navarro A."/>
            <person name="Kuhl H."/>
            <person name="Gase K."/>
            <person name="Ling Z."/>
            <person name="Zhou W."/>
            <person name="Kreitzer C."/>
            <person name="Stanke M."/>
            <person name="Tang H."/>
            <person name="Lyons E."/>
            <person name="Pandey P."/>
            <person name="Pandey S.P."/>
            <person name="Timmermann B."/>
            <person name="Baldwin I.T."/>
        </authorList>
    </citation>
    <scope>NUCLEOTIDE SEQUENCE [LARGE SCALE GENOMIC DNA]</scope>
    <source>
        <strain evidence="10">UT</strain>
    </source>
</reference>
<evidence type="ECO:0000256" key="3">
    <source>
        <dbReference type="ARBA" id="ARBA00022737"/>
    </source>
</evidence>
<feature type="region of interest" description="Disordered" evidence="8">
    <location>
        <begin position="711"/>
        <end position="735"/>
    </location>
</feature>
<feature type="compositionally biased region" description="Acidic residues" evidence="8">
    <location>
        <begin position="715"/>
        <end position="735"/>
    </location>
</feature>
<dbReference type="InterPro" id="IPR038005">
    <property type="entry name" value="RX-like_CC"/>
</dbReference>
<dbReference type="EMBL" id="MJEQ01037192">
    <property type="protein sequence ID" value="OIS98138.1"/>
    <property type="molecule type" value="Genomic_DNA"/>
</dbReference>
<evidence type="ECO:0000256" key="6">
    <source>
        <dbReference type="ARBA" id="ARBA00022840"/>
    </source>
</evidence>
<keyword evidence="4" id="KW-0547">Nucleotide-binding</keyword>
<keyword evidence="2" id="KW-0433">Leucine-rich repeat</keyword>
<dbReference type="CDD" id="cd14798">
    <property type="entry name" value="RX-CC_like"/>
    <property type="match status" value="1"/>
</dbReference>
<evidence type="ECO:0000256" key="8">
    <source>
        <dbReference type="SAM" id="MobiDB-lite"/>
    </source>
</evidence>
<dbReference type="Gene3D" id="1.20.5.4130">
    <property type="match status" value="1"/>
</dbReference>
<dbReference type="InterPro" id="IPR027417">
    <property type="entry name" value="P-loop_NTPase"/>
</dbReference>
<name>A0A1J6IGV5_NICAT</name>
<dbReference type="GO" id="GO:0005524">
    <property type="term" value="F:ATP binding"/>
    <property type="evidence" value="ECO:0007669"/>
    <property type="project" value="UniProtKB-KW"/>
</dbReference>
<dbReference type="PANTHER" id="PTHR15140:SF45">
    <property type="entry name" value="LATE BLIGHT RESISTANCE PROTEIN HOMOLOG R1A-3"/>
    <property type="match status" value="1"/>
</dbReference>
<dbReference type="STRING" id="49451.A0A1J6IGV5"/>
<comment type="caution">
    <text evidence="10">The sequence shown here is derived from an EMBL/GenBank/DDBJ whole genome shotgun (WGS) entry which is preliminary data.</text>
</comment>
<dbReference type="Gene3D" id="1.10.8.430">
    <property type="entry name" value="Helical domain of apoptotic protease-activating factors"/>
    <property type="match status" value="1"/>
</dbReference>
<dbReference type="SUPFAM" id="SSF52540">
    <property type="entry name" value="P-loop containing nucleoside triphosphate hydrolases"/>
    <property type="match status" value="1"/>
</dbReference>
<keyword evidence="6" id="KW-0067">ATP-binding</keyword>
<dbReference type="GO" id="GO:0043531">
    <property type="term" value="F:ADP binding"/>
    <property type="evidence" value="ECO:0007669"/>
    <property type="project" value="InterPro"/>
</dbReference>
<gene>
    <name evidence="10" type="primary">R1A-6_14</name>
    <name evidence="10" type="ORF">A4A49_32429</name>
</gene>
<evidence type="ECO:0000313" key="11">
    <source>
        <dbReference type="Proteomes" id="UP000187609"/>
    </source>
</evidence>
<dbReference type="AlphaFoldDB" id="A0A1J6IGV5"/>
<dbReference type="InterPro" id="IPR042197">
    <property type="entry name" value="Apaf_helical"/>
</dbReference>
<dbReference type="Gene3D" id="1.10.10.10">
    <property type="entry name" value="Winged helix-like DNA-binding domain superfamily/Winged helix DNA-binding domain"/>
    <property type="match status" value="1"/>
</dbReference>
<keyword evidence="7" id="KW-0175">Coiled coil</keyword>
<dbReference type="GO" id="GO:0006952">
    <property type="term" value="P:defense response"/>
    <property type="evidence" value="ECO:0007669"/>
    <property type="project" value="UniProtKB-KW"/>
</dbReference>
<dbReference type="Gramene" id="OIS98138">
    <property type="protein sequence ID" value="OIS98138"/>
    <property type="gene ID" value="A4A49_32429"/>
</dbReference>
<accession>A0A1J6IGV5</accession>
<evidence type="ECO:0000256" key="1">
    <source>
        <dbReference type="ARBA" id="ARBA00008894"/>
    </source>
</evidence>
<evidence type="ECO:0000313" key="10">
    <source>
        <dbReference type="EMBL" id="OIS98138.1"/>
    </source>
</evidence>
<dbReference type="Pfam" id="PF23559">
    <property type="entry name" value="WHD_DRP"/>
    <property type="match status" value="1"/>
</dbReference>
<dbReference type="PANTHER" id="PTHR15140">
    <property type="entry name" value="TUBULIN-SPECIFIC CHAPERONE E"/>
    <property type="match status" value="1"/>
</dbReference>
<keyword evidence="3" id="KW-0677">Repeat</keyword>
<dbReference type="FunFam" id="1.10.10.10:FF:000322">
    <property type="entry name" value="Probable disease resistance protein At1g63360"/>
    <property type="match status" value="1"/>
</dbReference>
<dbReference type="InterPro" id="IPR032675">
    <property type="entry name" value="LRR_dom_sf"/>
</dbReference>
<proteinExistence type="inferred from homology"/>
<dbReference type="OMA" id="WHEVAQS"/>
<organism evidence="10 11">
    <name type="scientific">Nicotiana attenuata</name>
    <name type="common">Coyote tobacco</name>
    <dbReference type="NCBI Taxonomy" id="49451"/>
    <lineage>
        <taxon>Eukaryota</taxon>
        <taxon>Viridiplantae</taxon>
        <taxon>Streptophyta</taxon>
        <taxon>Embryophyta</taxon>
        <taxon>Tracheophyta</taxon>
        <taxon>Spermatophyta</taxon>
        <taxon>Magnoliopsida</taxon>
        <taxon>eudicotyledons</taxon>
        <taxon>Gunneridae</taxon>
        <taxon>Pentapetalae</taxon>
        <taxon>asterids</taxon>
        <taxon>lamiids</taxon>
        <taxon>Solanales</taxon>
        <taxon>Solanaceae</taxon>
        <taxon>Nicotianoideae</taxon>
        <taxon>Nicotianeae</taxon>
        <taxon>Nicotiana</taxon>
    </lineage>
</organism>
<dbReference type="InterPro" id="IPR036388">
    <property type="entry name" value="WH-like_DNA-bd_sf"/>
</dbReference>
<dbReference type="Gene3D" id="3.80.10.10">
    <property type="entry name" value="Ribonuclease Inhibitor"/>
    <property type="match status" value="1"/>
</dbReference>
<feature type="domain" description="Disease resistance protein winged helix" evidence="9">
    <location>
        <begin position="268"/>
        <end position="339"/>
    </location>
</feature>
<feature type="coiled-coil region" evidence="7">
    <location>
        <begin position="32"/>
        <end position="74"/>
    </location>
</feature>
<evidence type="ECO:0000256" key="7">
    <source>
        <dbReference type="SAM" id="Coils"/>
    </source>
</evidence>
<dbReference type="SUPFAM" id="SSF52058">
    <property type="entry name" value="L domain-like"/>
    <property type="match status" value="1"/>
</dbReference>
<protein>
    <submittedName>
        <fullName evidence="10">Late blight resistance protein -like r1a-6</fullName>
    </submittedName>
</protein>
<evidence type="ECO:0000256" key="2">
    <source>
        <dbReference type="ARBA" id="ARBA00022614"/>
    </source>
</evidence>
<keyword evidence="11" id="KW-1185">Reference proteome</keyword>
<dbReference type="InterPro" id="IPR058922">
    <property type="entry name" value="WHD_DRP"/>
</dbReference>
<keyword evidence="5" id="KW-0611">Plant defense</keyword>
<dbReference type="Proteomes" id="UP000187609">
    <property type="component" value="Unassembled WGS sequence"/>
</dbReference>
<comment type="similarity">
    <text evidence="1">Belongs to the disease resistance NB-LRR family.</text>
</comment>
<sequence>MAAYAAVTSLLGTIHLISQSCLKLQEGHKEHLRLLYKKVRSLQELLDNSDDEPTKDLQEKVKDLAQEVEDKVESRIQREAQKTLLKMLQRVFNLPTKAHWRLLKIMQQAIKDIDSVKERLIKQRENNNLPAEIFHLVLPVQHNIMFQPSKMIWWGTTLNKSSWGINLGVTRLNWKSSPLLAFDQKVCLIGFEDVAKEVVEHCKGLPLLISVVAGTLSSKRTLDEWRKVAQSVSSLVNLDDYQRCSGVLSLSYNHLPSHLKGCFLYFGVFPKASEISVKKLIRLWVAEGFIELKGLEGLEKVAANLLHDLIDKSLVVVSKQSLAGKIKTCRIHDLLHDLCLREAESENLLYVANPVTYEGSRRVSSQGRRWVSVHPKRGCFSFISFDDLIHSITRSLHISSNITEWRLKLELDHFILLRVLDLETLSFGYFPSEILHLVSLRTQWDHIFIKWIWMMSQLRHLHSTRMYLYSPPKVSANDVKYCFLENLQSVSGMSPRCCTKKTFEGIKKVKELGIGGNTSDFYKKPKCLDNLIYLHELEALRIASYNSEPDGLFLRLPCPGSFPPNLKKLTLCRTFLPWEDMAILSKLPKLEVLQLKAHAFVGSEIVGETVWEVTEIGFLELKFLFLEKLHLDYWRVTDDYFPCLERIIIKNCSSLQEIPKGFADSMTLQLIELHQCSPSLVNSAELIRKEQLESLGNNMLKVYAFDKIRERNSDEDSGDSTEEVMEETDEDSEED</sequence>
<evidence type="ECO:0000256" key="5">
    <source>
        <dbReference type="ARBA" id="ARBA00022821"/>
    </source>
</evidence>
<evidence type="ECO:0000256" key="4">
    <source>
        <dbReference type="ARBA" id="ARBA00022741"/>
    </source>
</evidence>